<comment type="caution">
    <text evidence="1">The sequence shown here is derived from an EMBL/GenBank/DDBJ whole genome shotgun (WGS) entry which is preliminary data.</text>
</comment>
<dbReference type="RefSeq" id="WP_155614256.1">
    <property type="nucleotide sequence ID" value="NZ_WNZX01000003.1"/>
</dbReference>
<name>A0A7X2Z8L9_9BACL</name>
<dbReference type="Proteomes" id="UP000450917">
    <property type="component" value="Unassembled WGS sequence"/>
</dbReference>
<sequence length="63" mass="7368">MRIKVELSIGGQVAKVDELVLEENKLGELMDEEVEQAIEMNIRNWVDKMISIHWEVVEKDETQ</sequence>
<dbReference type="AlphaFoldDB" id="A0A7X2Z8L9"/>
<evidence type="ECO:0000313" key="1">
    <source>
        <dbReference type="EMBL" id="MUG70266.1"/>
    </source>
</evidence>
<gene>
    <name evidence="1" type="ORF">GNP93_06190</name>
</gene>
<evidence type="ECO:0000313" key="2">
    <source>
        <dbReference type="Proteomes" id="UP000450917"/>
    </source>
</evidence>
<keyword evidence="2" id="KW-1185">Reference proteome</keyword>
<organism evidence="1 2">
    <name type="scientific">Paenibacillus validus</name>
    <dbReference type="NCBI Taxonomy" id="44253"/>
    <lineage>
        <taxon>Bacteria</taxon>
        <taxon>Bacillati</taxon>
        <taxon>Bacillota</taxon>
        <taxon>Bacilli</taxon>
        <taxon>Bacillales</taxon>
        <taxon>Paenibacillaceae</taxon>
        <taxon>Paenibacillus</taxon>
    </lineage>
</organism>
<protein>
    <submittedName>
        <fullName evidence="1">Uncharacterized protein</fullName>
    </submittedName>
</protein>
<proteinExistence type="predicted"/>
<accession>A0A7X2Z8L9</accession>
<reference evidence="1 2" key="1">
    <citation type="submission" date="2019-11" db="EMBL/GenBank/DDBJ databases">
        <title>Draft genome sequences of five Paenibacillus species of dairy origin.</title>
        <authorList>
            <person name="Olajide A.M."/>
            <person name="Chen S."/>
            <person name="Lapointe G."/>
        </authorList>
    </citation>
    <scope>NUCLEOTIDE SEQUENCE [LARGE SCALE GENOMIC DNA]</scope>
    <source>
        <strain evidence="1 2">2CS3</strain>
    </source>
</reference>
<dbReference type="EMBL" id="WNZX01000003">
    <property type="protein sequence ID" value="MUG70266.1"/>
    <property type="molecule type" value="Genomic_DNA"/>
</dbReference>